<name>A0ABP1R830_9HEXA</name>
<evidence type="ECO:0000256" key="1">
    <source>
        <dbReference type="SAM" id="MobiDB-lite"/>
    </source>
</evidence>
<comment type="caution">
    <text evidence="2">The sequence shown here is derived from an EMBL/GenBank/DDBJ whole genome shotgun (WGS) entry which is preliminary data.</text>
</comment>
<keyword evidence="3" id="KW-1185">Reference proteome</keyword>
<sequence length="223" mass="23896">MVTILGKMRLARSSVIATVLLISASITWSPVHSLGKRTFGDQCSIGSYLTSFLSTSGERGERTCDTDKGLICTGKCSCPIGRIWDSSSNFFGINVGSGRGCVRGAGSPCYGSKRNSQCVTNAHCEFAVCRCDSGFRQNGGLCILNSNSNSGGSNNVNINVPNFAPDLAGFFNNFIGNNNNNNNNNDNNNGNSNSSPSHNNDDNNNNKITHNSKFNSNRVIFRE</sequence>
<gene>
    <name evidence="2" type="ORF">ODALV1_LOCUS19834</name>
</gene>
<accession>A0ABP1R830</accession>
<feature type="region of interest" description="Disordered" evidence="1">
    <location>
        <begin position="178"/>
        <end position="223"/>
    </location>
</feature>
<proteinExistence type="predicted"/>
<feature type="compositionally biased region" description="Low complexity" evidence="1">
    <location>
        <begin position="178"/>
        <end position="215"/>
    </location>
</feature>
<dbReference type="Proteomes" id="UP001642540">
    <property type="component" value="Unassembled WGS sequence"/>
</dbReference>
<evidence type="ECO:0000313" key="3">
    <source>
        <dbReference type="Proteomes" id="UP001642540"/>
    </source>
</evidence>
<reference evidence="2 3" key="1">
    <citation type="submission" date="2024-08" db="EMBL/GenBank/DDBJ databases">
        <authorList>
            <person name="Cucini C."/>
            <person name="Frati F."/>
        </authorList>
    </citation>
    <scope>NUCLEOTIDE SEQUENCE [LARGE SCALE GENOMIC DNA]</scope>
</reference>
<organism evidence="2 3">
    <name type="scientific">Orchesella dallaii</name>
    <dbReference type="NCBI Taxonomy" id="48710"/>
    <lineage>
        <taxon>Eukaryota</taxon>
        <taxon>Metazoa</taxon>
        <taxon>Ecdysozoa</taxon>
        <taxon>Arthropoda</taxon>
        <taxon>Hexapoda</taxon>
        <taxon>Collembola</taxon>
        <taxon>Entomobryomorpha</taxon>
        <taxon>Entomobryoidea</taxon>
        <taxon>Orchesellidae</taxon>
        <taxon>Orchesellinae</taxon>
        <taxon>Orchesella</taxon>
    </lineage>
</organism>
<protein>
    <recommendedName>
        <fullName evidence="4">EB domain-containing protein</fullName>
    </recommendedName>
</protein>
<evidence type="ECO:0008006" key="4">
    <source>
        <dbReference type="Google" id="ProtNLM"/>
    </source>
</evidence>
<dbReference type="EMBL" id="CAXLJM020000068">
    <property type="protein sequence ID" value="CAL8122502.1"/>
    <property type="molecule type" value="Genomic_DNA"/>
</dbReference>
<evidence type="ECO:0000313" key="2">
    <source>
        <dbReference type="EMBL" id="CAL8122502.1"/>
    </source>
</evidence>